<comment type="caution">
    <text evidence="4">The sequence shown here is derived from an EMBL/GenBank/DDBJ whole genome shotgun (WGS) entry which is preliminary data.</text>
</comment>
<keyword evidence="5" id="KW-1185">Reference proteome</keyword>
<dbReference type="InterPro" id="IPR002937">
    <property type="entry name" value="Amino_oxidase"/>
</dbReference>
<dbReference type="Gene3D" id="3.50.50.60">
    <property type="entry name" value="FAD/NAD(P)-binding domain"/>
    <property type="match status" value="2"/>
</dbReference>
<evidence type="ECO:0000256" key="2">
    <source>
        <dbReference type="SAM" id="Phobius"/>
    </source>
</evidence>
<dbReference type="PANTHER" id="PTHR10742:SF410">
    <property type="entry name" value="LYSINE-SPECIFIC HISTONE DEMETHYLASE 2"/>
    <property type="match status" value="1"/>
</dbReference>
<feature type="domain" description="Amine oxidase" evidence="3">
    <location>
        <begin position="164"/>
        <end position="558"/>
    </location>
</feature>
<keyword evidence="2" id="KW-1133">Transmembrane helix</keyword>
<dbReference type="EMBL" id="JBHSRF010000010">
    <property type="protein sequence ID" value="MFC6081507.1"/>
    <property type="molecule type" value="Genomic_DNA"/>
</dbReference>
<dbReference type="Proteomes" id="UP001596137">
    <property type="component" value="Unassembled WGS sequence"/>
</dbReference>
<keyword evidence="2" id="KW-0812">Transmembrane</keyword>
<dbReference type="InterPro" id="IPR006311">
    <property type="entry name" value="TAT_signal"/>
</dbReference>
<gene>
    <name evidence="4" type="ORF">ACFP1K_10075</name>
</gene>
<dbReference type="InterPro" id="IPR036188">
    <property type="entry name" value="FAD/NAD-bd_sf"/>
</dbReference>
<proteinExistence type="predicted"/>
<dbReference type="InterPro" id="IPR050281">
    <property type="entry name" value="Flavin_monoamine_oxidase"/>
</dbReference>
<feature type="transmembrane region" description="Helical" evidence="2">
    <location>
        <begin position="14"/>
        <end position="37"/>
    </location>
</feature>
<keyword evidence="2" id="KW-0472">Membrane</keyword>
<evidence type="ECO:0000313" key="4">
    <source>
        <dbReference type="EMBL" id="MFC6081507.1"/>
    </source>
</evidence>
<feature type="compositionally biased region" description="Low complexity" evidence="1">
    <location>
        <begin position="139"/>
        <end position="150"/>
    </location>
</feature>
<evidence type="ECO:0000256" key="1">
    <source>
        <dbReference type="SAM" id="MobiDB-lite"/>
    </source>
</evidence>
<dbReference type="PANTHER" id="PTHR10742">
    <property type="entry name" value="FLAVIN MONOAMINE OXIDASE"/>
    <property type="match status" value="1"/>
</dbReference>
<accession>A0ABW1NHJ3</accession>
<dbReference type="Pfam" id="PF01593">
    <property type="entry name" value="Amino_oxidase"/>
    <property type="match status" value="2"/>
</dbReference>
<feature type="domain" description="Amine oxidase" evidence="3">
    <location>
        <begin position="82"/>
        <end position="123"/>
    </location>
</feature>
<name>A0ABW1NHJ3_9ACTN</name>
<protein>
    <submittedName>
        <fullName evidence="4">Flavin monoamine oxidase family protein</fullName>
    </submittedName>
</protein>
<sequence length="566" mass="59484">MADSAKRALTRRSLLVGIGAAGGAGAMYAAMGVLGLAPGPATDPLPRTGGASGPAPYVPPGRSDFTLRGGRPARVLVLGAGVAGLACAYELGKAGYDCVVLEARDRVGGRSMTLRGGDTVTELAGEHTGTARGAGGASPDGSSGPAGTATPAASAAALDRRLVRFGPGTYFNSGPARIAQWMVTLDYCRELGVPLEVFVNSNASAYVLTSGMTAPVRMRTARADAYGYISELLAKATDAGALDARLTPADQALLLDFLSDFGEIGPALTYTGGDRRGYGSDPGIKAGTALGRPPELAEVLSQGLGRMLTMDAGYEQAMPMFQPVGGMDAIVRALAGRVGAARIRTGTRATRITTGPGGVEVEIDGGAPLKADYCVAALPPHVMARIPANLGADVRSALATPVPMSAGKIGLEYGRRWWELEDRVYGGATETDLDIGHIWYPSHDYHTERGLVVGYYNTGPNAEAYDAMPHRERLRRALAYGARVHGARYRRDLLDAVSVAWRRQPHIEGAWVRWPSTSGLSLLQRPAGRVYFAGDWLTHLIAWQAGALESARRVVTDLHHRVLKEG</sequence>
<dbReference type="RefSeq" id="WP_380749529.1">
    <property type="nucleotide sequence ID" value="NZ_JBHSRF010000010.1"/>
</dbReference>
<dbReference type="Gene3D" id="1.20.1440.240">
    <property type="match status" value="1"/>
</dbReference>
<dbReference type="SUPFAM" id="SSF54373">
    <property type="entry name" value="FAD-linked reductases, C-terminal domain"/>
    <property type="match status" value="1"/>
</dbReference>
<dbReference type="Gene3D" id="3.90.660.10">
    <property type="match status" value="1"/>
</dbReference>
<reference evidence="5" key="1">
    <citation type="journal article" date="2019" name="Int. J. Syst. Evol. Microbiol.">
        <title>The Global Catalogue of Microorganisms (GCM) 10K type strain sequencing project: providing services to taxonomists for standard genome sequencing and annotation.</title>
        <authorList>
            <consortium name="The Broad Institute Genomics Platform"/>
            <consortium name="The Broad Institute Genome Sequencing Center for Infectious Disease"/>
            <person name="Wu L."/>
            <person name="Ma J."/>
        </authorList>
    </citation>
    <scope>NUCLEOTIDE SEQUENCE [LARGE SCALE GENOMIC DNA]</scope>
    <source>
        <strain evidence="5">JCM 30346</strain>
    </source>
</reference>
<dbReference type="PROSITE" id="PS51318">
    <property type="entry name" value="TAT"/>
    <property type="match status" value="1"/>
</dbReference>
<dbReference type="SUPFAM" id="SSF51905">
    <property type="entry name" value="FAD/NAD(P)-binding domain"/>
    <property type="match status" value="1"/>
</dbReference>
<evidence type="ECO:0000313" key="5">
    <source>
        <dbReference type="Proteomes" id="UP001596137"/>
    </source>
</evidence>
<feature type="region of interest" description="Disordered" evidence="1">
    <location>
        <begin position="128"/>
        <end position="150"/>
    </location>
</feature>
<evidence type="ECO:0000259" key="3">
    <source>
        <dbReference type="Pfam" id="PF01593"/>
    </source>
</evidence>
<organism evidence="4 5">
    <name type="scientific">Sphaerisporangium aureirubrum</name>
    <dbReference type="NCBI Taxonomy" id="1544736"/>
    <lineage>
        <taxon>Bacteria</taxon>
        <taxon>Bacillati</taxon>
        <taxon>Actinomycetota</taxon>
        <taxon>Actinomycetes</taxon>
        <taxon>Streptosporangiales</taxon>
        <taxon>Streptosporangiaceae</taxon>
        <taxon>Sphaerisporangium</taxon>
    </lineage>
</organism>